<dbReference type="Gene3D" id="3.30.420.10">
    <property type="entry name" value="Ribonuclease H-like superfamily/Ribonuclease H"/>
    <property type="match status" value="1"/>
</dbReference>
<dbReference type="InterPro" id="IPR050951">
    <property type="entry name" value="Retrovirus_Pol_polyprotein"/>
</dbReference>
<dbReference type="AlphaFoldDB" id="A0A9Q4DKD5"/>
<dbReference type="Gene3D" id="1.10.340.70">
    <property type="match status" value="1"/>
</dbReference>
<comment type="caution">
    <text evidence="2">The sequence shown here is derived from an EMBL/GenBank/DDBJ whole genome shotgun (WGS) entry which is preliminary data.</text>
</comment>
<name>A0A9Q4DKD5_ACTPL</name>
<dbReference type="EMBL" id="JAPQFC010000228">
    <property type="protein sequence ID" value="MCY6524795.1"/>
    <property type="molecule type" value="Genomic_DNA"/>
</dbReference>
<dbReference type="GO" id="GO:0003676">
    <property type="term" value="F:nucleic acid binding"/>
    <property type="evidence" value="ECO:0007669"/>
    <property type="project" value="InterPro"/>
</dbReference>
<dbReference type="InterPro" id="IPR012337">
    <property type="entry name" value="RNaseH-like_sf"/>
</dbReference>
<dbReference type="PANTHER" id="PTHR37984:SF5">
    <property type="entry name" value="PROTEIN NYNRIN-LIKE"/>
    <property type="match status" value="1"/>
</dbReference>
<dbReference type="InterPro" id="IPR041588">
    <property type="entry name" value="Integrase_H2C2"/>
</dbReference>
<dbReference type="SUPFAM" id="SSF53098">
    <property type="entry name" value="Ribonuclease H-like"/>
    <property type="match status" value="1"/>
</dbReference>
<dbReference type="Pfam" id="PF17921">
    <property type="entry name" value="Integrase_H2C2"/>
    <property type="match status" value="1"/>
</dbReference>
<gene>
    <name evidence="2" type="ORF">OYG11_11340</name>
</gene>
<evidence type="ECO:0000259" key="1">
    <source>
        <dbReference type="PROSITE" id="PS50994"/>
    </source>
</evidence>
<accession>A0A9Q4DKD5</accession>
<dbReference type="Pfam" id="PF00665">
    <property type="entry name" value="rve"/>
    <property type="match status" value="1"/>
</dbReference>
<evidence type="ECO:0000313" key="3">
    <source>
        <dbReference type="Proteomes" id="UP001077788"/>
    </source>
</evidence>
<dbReference type="PANTHER" id="PTHR37984">
    <property type="entry name" value="PROTEIN CBG26694"/>
    <property type="match status" value="1"/>
</dbReference>
<feature type="non-terminal residue" evidence="2">
    <location>
        <position position="1"/>
    </location>
</feature>
<dbReference type="InterPro" id="IPR036397">
    <property type="entry name" value="RNaseH_sf"/>
</dbReference>
<dbReference type="Proteomes" id="UP001077788">
    <property type="component" value="Unassembled WGS sequence"/>
</dbReference>
<evidence type="ECO:0000313" key="2">
    <source>
        <dbReference type="EMBL" id="MCY6524795.1"/>
    </source>
</evidence>
<sequence length="200" mass="23203">LKHNSMLHESYIEQYAQAIDFKNVYATLSQGKRVEELDYHVKDQLLYHCGKLCIPQTERVKIIREAHTSLISGHFGVRKTVSQLQRFCYWPKMHETISRYVIGCTMCAKSKPNNRKLGLYTPLPIPSHPWESVSMDFVGGLPKSRKGHDYLYVIVDRFSKMCILIPCNKQITAEQTTKLFFQHVWVHFGLPTSIVSDRDT</sequence>
<organism evidence="2 3">
    <name type="scientific">Actinobacillus pleuropneumoniae</name>
    <name type="common">Haemophilus pleuropneumoniae</name>
    <dbReference type="NCBI Taxonomy" id="715"/>
    <lineage>
        <taxon>Bacteria</taxon>
        <taxon>Pseudomonadati</taxon>
        <taxon>Pseudomonadota</taxon>
        <taxon>Gammaproteobacteria</taxon>
        <taxon>Pasteurellales</taxon>
        <taxon>Pasteurellaceae</taxon>
        <taxon>Actinobacillus</taxon>
    </lineage>
</organism>
<dbReference type="FunFam" id="1.10.340.70:FF:000001">
    <property type="entry name" value="Retrovirus-related Pol polyprotein from transposon gypsy-like Protein"/>
    <property type="match status" value="1"/>
</dbReference>
<reference evidence="2" key="2">
    <citation type="submission" date="2022-12" db="EMBL/GenBank/DDBJ databases">
        <authorList>
            <person name="Kardos G."/>
            <person name="Sarkozi R."/>
            <person name="Laczko L."/>
            <person name="Marton S."/>
            <person name="Makrai L."/>
            <person name="Banyai K."/>
            <person name="Fodor L."/>
        </authorList>
    </citation>
    <scope>NUCLEOTIDE SEQUENCE</scope>
    <source>
        <strain evidence="2">84/14</strain>
    </source>
</reference>
<proteinExistence type="predicted"/>
<dbReference type="InterPro" id="IPR001584">
    <property type="entry name" value="Integrase_cat-core"/>
</dbReference>
<feature type="domain" description="Integrase catalytic" evidence="1">
    <location>
        <begin position="125"/>
        <end position="200"/>
    </location>
</feature>
<protein>
    <submittedName>
        <fullName evidence="2">Transposase family protein</fullName>
    </submittedName>
</protein>
<dbReference type="PROSITE" id="PS50994">
    <property type="entry name" value="INTEGRASE"/>
    <property type="match status" value="1"/>
</dbReference>
<dbReference type="GO" id="GO:0015074">
    <property type="term" value="P:DNA integration"/>
    <property type="evidence" value="ECO:0007669"/>
    <property type="project" value="InterPro"/>
</dbReference>
<reference evidence="2" key="1">
    <citation type="journal article" date="2021" name="Vet Sci">
        <title>O-Serogroups and Pathovirotypes of Escherichia coli Isolated from Post-Weaning Piglets Showing Diarrhoea and/or Oedema in South Korea.</title>
        <authorList>
            <person name="Byun J.W."/>
            <person name="Moon B.Y."/>
            <person name="Do K.H."/>
            <person name="Lee K."/>
            <person name="Lee H.Y."/>
            <person name="Kim W.I."/>
            <person name="So B."/>
            <person name="Lee W.K."/>
        </authorList>
    </citation>
    <scope>NUCLEOTIDE SEQUENCE</scope>
    <source>
        <strain evidence="2">84/14</strain>
    </source>
</reference>